<protein>
    <submittedName>
        <fullName evidence="1">Uncharacterized protein</fullName>
    </submittedName>
</protein>
<accession>A0ACC2KV26</accession>
<dbReference type="EMBL" id="CM056819">
    <property type="protein sequence ID" value="KAJ8624830.1"/>
    <property type="molecule type" value="Genomic_DNA"/>
</dbReference>
<reference evidence="1 2" key="1">
    <citation type="journal article" date="2022" name="Hortic Res">
        <title>A haplotype resolved chromosomal level avocado genome allows analysis of novel avocado genes.</title>
        <authorList>
            <person name="Nath O."/>
            <person name="Fletcher S.J."/>
            <person name="Hayward A."/>
            <person name="Shaw L.M."/>
            <person name="Masouleh A.K."/>
            <person name="Furtado A."/>
            <person name="Henry R.J."/>
            <person name="Mitter N."/>
        </authorList>
    </citation>
    <scope>NUCLEOTIDE SEQUENCE [LARGE SCALE GENOMIC DNA]</scope>
    <source>
        <strain evidence="2">cv. Hass</strain>
    </source>
</reference>
<dbReference type="Proteomes" id="UP001234297">
    <property type="component" value="Chromosome 11"/>
</dbReference>
<proteinExistence type="predicted"/>
<gene>
    <name evidence="1" type="ORF">MRB53_033360</name>
</gene>
<evidence type="ECO:0000313" key="1">
    <source>
        <dbReference type="EMBL" id="KAJ8624830.1"/>
    </source>
</evidence>
<keyword evidence="2" id="KW-1185">Reference proteome</keyword>
<name>A0ACC2KV26_PERAE</name>
<comment type="caution">
    <text evidence="1">The sequence shown here is derived from an EMBL/GenBank/DDBJ whole genome shotgun (WGS) entry which is preliminary data.</text>
</comment>
<evidence type="ECO:0000313" key="2">
    <source>
        <dbReference type="Proteomes" id="UP001234297"/>
    </source>
</evidence>
<sequence length="423" mass="47354">MYSVCGRIDEARRLFDDWSCNDVSRSVWEAMLIACSRNCRAEEALLLYSEMLHRSVLPGNFAFSSVLKACFELSELRLGRAVHAQIVKSEEVADQVLRRMGDWLSAWNFSGGCSLKDNCRAGYPGYAVNGRASDGLKLFEEMVEAGFRPDAITFIAVLSSCSHAGLTAEGQRLYNRMGKEFGVSPTVEHYACLVDLLGRAGCIKEALDVVENMPMSPGGSIWGSLLNSCRLYGNIELGEVVAKRLFELEPNNAGNYVMLSNMYASTGQWENVKKLRELMDNRGIRKEVGCSWVHIKNKVHTFVASGSVGFRQSEEYKRVWKELMEAMKEAGYALNTGVVLHDVHEEMKATWVCEHSERLAVVFALIQTGNGMPIRITKNLRICVDCHSAMKAISKVARRVIVLRDTNRFHHFVDGACSCGDYW</sequence>
<organism evidence="1 2">
    <name type="scientific">Persea americana</name>
    <name type="common">Avocado</name>
    <dbReference type="NCBI Taxonomy" id="3435"/>
    <lineage>
        <taxon>Eukaryota</taxon>
        <taxon>Viridiplantae</taxon>
        <taxon>Streptophyta</taxon>
        <taxon>Embryophyta</taxon>
        <taxon>Tracheophyta</taxon>
        <taxon>Spermatophyta</taxon>
        <taxon>Magnoliopsida</taxon>
        <taxon>Magnoliidae</taxon>
        <taxon>Laurales</taxon>
        <taxon>Lauraceae</taxon>
        <taxon>Persea</taxon>
    </lineage>
</organism>